<dbReference type="AlphaFoldDB" id="A0A0E0KNB2"/>
<dbReference type="EnsemblPlants" id="OPUNC04G04260.1">
    <property type="protein sequence ID" value="OPUNC04G04260.1"/>
    <property type="gene ID" value="OPUNC04G04260"/>
</dbReference>
<reference evidence="2" key="2">
    <citation type="submission" date="2018-05" db="EMBL/GenBank/DDBJ databases">
        <title>OpunRS2 (Oryza punctata Reference Sequence Version 2).</title>
        <authorList>
            <person name="Zhang J."/>
            <person name="Kudrna D."/>
            <person name="Lee S."/>
            <person name="Talag J."/>
            <person name="Welchert J."/>
            <person name="Wing R.A."/>
        </authorList>
    </citation>
    <scope>NUCLEOTIDE SEQUENCE [LARGE SCALE GENOMIC DNA]</scope>
</reference>
<dbReference type="Proteomes" id="UP000026962">
    <property type="component" value="Chromosome 4"/>
</dbReference>
<sequence length="123" mass="13737">MRRLLAVPERRAAPPSLPRPPLSSATARRCSRTPSPENTIVLPCHGRRIYTNIALESSRSFVANQDLILEDRMIPYVDANPRKPSILHSLDNQESSGSNFSREVNVIEGAAEDIHEEGEIHSR</sequence>
<name>A0A0E0KNB2_ORYPU</name>
<evidence type="ECO:0000256" key="1">
    <source>
        <dbReference type="SAM" id="MobiDB-lite"/>
    </source>
</evidence>
<proteinExistence type="predicted"/>
<reference evidence="2" key="1">
    <citation type="submission" date="2015-04" db="UniProtKB">
        <authorList>
            <consortium name="EnsemblPlants"/>
        </authorList>
    </citation>
    <scope>IDENTIFICATION</scope>
</reference>
<protein>
    <submittedName>
        <fullName evidence="2">Uncharacterized protein</fullName>
    </submittedName>
</protein>
<dbReference type="HOGENOM" id="CLU_2018972_0_0_1"/>
<accession>A0A0E0KNB2</accession>
<dbReference type="Gramene" id="OPUNC04G04260.1">
    <property type="protein sequence ID" value="OPUNC04G04260.1"/>
    <property type="gene ID" value="OPUNC04G04260"/>
</dbReference>
<keyword evidence="3" id="KW-1185">Reference proteome</keyword>
<evidence type="ECO:0000313" key="2">
    <source>
        <dbReference type="EnsemblPlants" id="OPUNC04G04260.1"/>
    </source>
</evidence>
<feature type="region of interest" description="Disordered" evidence="1">
    <location>
        <begin position="1"/>
        <end position="38"/>
    </location>
</feature>
<organism evidence="2">
    <name type="scientific">Oryza punctata</name>
    <name type="common">Red rice</name>
    <dbReference type="NCBI Taxonomy" id="4537"/>
    <lineage>
        <taxon>Eukaryota</taxon>
        <taxon>Viridiplantae</taxon>
        <taxon>Streptophyta</taxon>
        <taxon>Embryophyta</taxon>
        <taxon>Tracheophyta</taxon>
        <taxon>Spermatophyta</taxon>
        <taxon>Magnoliopsida</taxon>
        <taxon>Liliopsida</taxon>
        <taxon>Poales</taxon>
        <taxon>Poaceae</taxon>
        <taxon>BOP clade</taxon>
        <taxon>Oryzoideae</taxon>
        <taxon>Oryzeae</taxon>
        <taxon>Oryzinae</taxon>
        <taxon>Oryza</taxon>
    </lineage>
</organism>
<evidence type="ECO:0000313" key="3">
    <source>
        <dbReference type="Proteomes" id="UP000026962"/>
    </source>
</evidence>